<sequence>MVIYGISDELWKENILAEERGLKHTDGEILGIEVTESATGEWIENTLKNLSKKVGKRNQKCSPKNRQYNSTAYSTYRERKSRKTYRVWSKTIYKLYR</sequence>
<name>G5IXJ1_CROWT</name>
<accession>G5IXJ1</accession>
<comment type="caution">
    <text evidence="1">The sequence shown here is derived from an EMBL/GenBank/DDBJ whole genome shotgun (WGS) entry which is preliminary data.</text>
</comment>
<dbReference type="EMBL" id="AESD01000001">
    <property type="protein sequence ID" value="EHJ15345.1"/>
    <property type="molecule type" value="Genomic_DNA"/>
</dbReference>
<dbReference type="AlphaFoldDB" id="G5IXJ1"/>
<reference evidence="1 2" key="1">
    <citation type="journal article" date="2011" name="Front. Microbiol.">
        <title>Two Strains of Crocosphaera watsonii with Highly Conserved Genomes are Distinguished by Strain-Specific Features.</title>
        <authorList>
            <person name="Bench S.R."/>
            <person name="Ilikchyan I.N."/>
            <person name="Tripp H.J."/>
            <person name="Zehr J.P."/>
        </authorList>
    </citation>
    <scope>NUCLEOTIDE SEQUENCE [LARGE SCALE GENOMIC DNA]</scope>
    <source>
        <strain evidence="1 2">WH 0003</strain>
    </source>
</reference>
<gene>
    <name evidence="1" type="ORF">CWATWH0003_0003</name>
</gene>
<evidence type="ECO:0000313" key="2">
    <source>
        <dbReference type="Proteomes" id="UP000003477"/>
    </source>
</evidence>
<protein>
    <submittedName>
        <fullName evidence="1">Uncharacterized protein</fullName>
    </submittedName>
</protein>
<organism evidence="1 2">
    <name type="scientific">Crocosphaera watsonii WH 0003</name>
    <dbReference type="NCBI Taxonomy" id="423471"/>
    <lineage>
        <taxon>Bacteria</taxon>
        <taxon>Bacillati</taxon>
        <taxon>Cyanobacteriota</taxon>
        <taxon>Cyanophyceae</taxon>
        <taxon>Oscillatoriophycideae</taxon>
        <taxon>Chroococcales</taxon>
        <taxon>Aphanothecaceae</taxon>
        <taxon>Crocosphaera</taxon>
    </lineage>
</organism>
<dbReference type="Proteomes" id="UP000003477">
    <property type="component" value="Unassembled WGS sequence"/>
</dbReference>
<evidence type="ECO:0000313" key="1">
    <source>
        <dbReference type="EMBL" id="EHJ15345.1"/>
    </source>
</evidence>
<proteinExistence type="predicted"/>